<feature type="active site" description="Charge relay system" evidence="2">
    <location>
        <position position="373"/>
    </location>
</feature>
<dbReference type="Gene3D" id="3.40.50.1820">
    <property type="entry name" value="alpha/beta hydrolase"/>
    <property type="match status" value="1"/>
</dbReference>
<evidence type="ECO:0000256" key="1">
    <source>
        <dbReference type="ARBA" id="ARBA00006538"/>
    </source>
</evidence>
<dbReference type="InterPro" id="IPR016662">
    <property type="entry name" value="Acyl-CoA_thioEstase_long-chain"/>
</dbReference>
<evidence type="ECO:0000259" key="5">
    <source>
        <dbReference type="Pfam" id="PF08840"/>
    </source>
</evidence>
<dbReference type="InterPro" id="IPR029058">
    <property type="entry name" value="AB_hydrolase_fold"/>
</dbReference>
<dbReference type="RefSeq" id="WP_171091388.1">
    <property type="nucleotide sequence ID" value="NZ_CP053069.1"/>
</dbReference>
<organism evidence="6 7">
    <name type="scientific">Usitatibacter rugosus</name>
    <dbReference type="NCBI Taxonomy" id="2732067"/>
    <lineage>
        <taxon>Bacteria</taxon>
        <taxon>Pseudomonadati</taxon>
        <taxon>Pseudomonadota</taxon>
        <taxon>Betaproteobacteria</taxon>
        <taxon>Nitrosomonadales</taxon>
        <taxon>Usitatibacteraceae</taxon>
        <taxon>Usitatibacter</taxon>
    </lineage>
</organism>
<dbReference type="PIRSF" id="PIRSF016521">
    <property type="entry name" value="Acyl-CoA_hydro"/>
    <property type="match status" value="1"/>
</dbReference>
<comment type="similarity">
    <text evidence="1">Belongs to the C/M/P thioester hydrolase family.</text>
</comment>
<protein>
    <recommendedName>
        <fullName evidence="8">Acyl-CoA thioester hydrolase/bile acid acetyltransferase-like protein</fullName>
    </recommendedName>
</protein>
<proteinExistence type="inferred from homology"/>
<dbReference type="GO" id="GO:0006631">
    <property type="term" value="P:fatty acid metabolic process"/>
    <property type="evidence" value="ECO:0007669"/>
    <property type="project" value="TreeGrafter"/>
</dbReference>
<feature type="domain" description="Acyl-CoA thioester hydrolase/bile acid-CoA amino acid N-acetyltransferase" evidence="4">
    <location>
        <begin position="37"/>
        <end position="138"/>
    </location>
</feature>
<dbReference type="PANTHER" id="PTHR10824:SF4">
    <property type="entry name" value="ACYL-COENZYME A THIOESTERASE 1-LIKE"/>
    <property type="match status" value="1"/>
</dbReference>
<dbReference type="InterPro" id="IPR014940">
    <property type="entry name" value="BAAT_C"/>
</dbReference>
<sequence>MTTLRTIAALGAFAAFTAAAEPVIRIEPGPVVLDGNAIHLSIAGVPPRSEVTLSAQRWFAPVSTQRPRPRLFRSEAVFKADDDGRVDLRTAPSLRGTYVGADPRGPFWSMQPLAGVERAEPGSVDTSEVRFELHIATKQQATSRVRLVPSLPEVLTIAVDSLPGAVFATLPGTKKRPAIVVIGGSEGGSLVTTAAAPLASHGFAVLALPVFSPPDSRTGTREIPALPAEWADMPVETLDRARAWLATRPEVDSKRIALHGTSMGALLVLLGAAHLEWPAAVVASVPSDLVWDGWGPGVELGTRSTFSLRGKPLPFVPLVGYEEELKGFERQEPVILRRTFEQGRAKYPDRVAPARVPVERIRVPLLVIGADDDQMWPSGAMARNIVESRKAAGLQTEALIFRDAGHSLYDTGYAPTTTYNTGLRKTGGTPEANARAQAEAWTRTIEFLRRALGGTP</sequence>
<evidence type="ECO:0000256" key="2">
    <source>
        <dbReference type="PIRSR" id="PIRSR016521-1"/>
    </source>
</evidence>
<feature type="signal peptide" evidence="3">
    <location>
        <begin position="1"/>
        <end position="20"/>
    </location>
</feature>
<dbReference type="AlphaFoldDB" id="A0A6M4GUY3"/>
<evidence type="ECO:0000256" key="3">
    <source>
        <dbReference type="SAM" id="SignalP"/>
    </source>
</evidence>
<evidence type="ECO:0000259" key="4">
    <source>
        <dbReference type="Pfam" id="PF04775"/>
    </source>
</evidence>
<evidence type="ECO:0000313" key="6">
    <source>
        <dbReference type="EMBL" id="QJR10688.1"/>
    </source>
</evidence>
<feature type="chain" id="PRO_5026663471" description="Acyl-CoA thioester hydrolase/bile acid acetyltransferase-like protein" evidence="3">
    <location>
        <begin position="21"/>
        <end position="456"/>
    </location>
</feature>
<dbReference type="InterPro" id="IPR006862">
    <property type="entry name" value="Thio_Ohase/aa_AcTrfase"/>
</dbReference>
<dbReference type="SUPFAM" id="SSF53474">
    <property type="entry name" value="alpha/beta-Hydrolases"/>
    <property type="match status" value="1"/>
</dbReference>
<accession>A0A6M4GUY3</accession>
<dbReference type="KEGG" id="uru:DSM104443_01755"/>
<dbReference type="EMBL" id="CP053069">
    <property type="protein sequence ID" value="QJR10688.1"/>
    <property type="molecule type" value="Genomic_DNA"/>
</dbReference>
<keyword evidence="3" id="KW-0732">Signal</keyword>
<evidence type="ECO:0000313" key="7">
    <source>
        <dbReference type="Proteomes" id="UP000501534"/>
    </source>
</evidence>
<dbReference type="GO" id="GO:0047617">
    <property type="term" value="F:fatty acyl-CoA hydrolase activity"/>
    <property type="evidence" value="ECO:0007669"/>
    <property type="project" value="TreeGrafter"/>
</dbReference>
<dbReference type="Gene3D" id="2.60.40.2240">
    <property type="entry name" value="Acyl-CoA thioester hydrolase/BAAT N-terminal domain"/>
    <property type="match status" value="1"/>
</dbReference>
<keyword evidence="7" id="KW-1185">Reference proteome</keyword>
<gene>
    <name evidence="6" type="ORF">DSM104443_01755</name>
</gene>
<dbReference type="Pfam" id="PF08840">
    <property type="entry name" value="BAAT_C"/>
    <property type="match status" value="1"/>
</dbReference>
<feature type="active site" description="Charge relay system" evidence="2">
    <location>
        <position position="406"/>
    </location>
</feature>
<dbReference type="PANTHER" id="PTHR10824">
    <property type="entry name" value="ACYL-COENZYME A THIOESTERASE-RELATED"/>
    <property type="match status" value="1"/>
</dbReference>
<dbReference type="InterPro" id="IPR042490">
    <property type="entry name" value="Thio_Ohase/BAAT_N"/>
</dbReference>
<name>A0A6M4GUY3_9PROT</name>
<dbReference type="Proteomes" id="UP000501534">
    <property type="component" value="Chromosome"/>
</dbReference>
<dbReference type="GO" id="GO:0006637">
    <property type="term" value="P:acyl-CoA metabolic process"/>
    <property type="evidence" value="ECO:0007669"/>
    <property type="project" value="InterPro"/>
</dbReference>
<evidence type="ECO:0008006" key="8">
    <source>
        <dbReference type="Google" id="ProtNLM"/>
    </source>
</evidence>
<feature type="active site" description="Charge relay system" evidence="2">
    <location>
        <position position="262"/>
    </location>
</feature>
<dbReference type="Pfam" id="PF04775">
    <property type="entry name" value="Bile_Hydr_Trans"/>
    <property type="match status" value="1"/>
</dbReference>
<reference evidence="6 7" key="1">
    <citation type="submission" date="2020-04" db="EMBL/GenBank/DDBJ databases">
        <title>Usitatibacter rugosus gen. nov., sp. nov. and Usitatibacter palustris sp. nov., novel members of Usitatibacteraceae fam. nov. within the order Nitrosomonadales isolated from soil.</title>
        <authorList>
            <person name="Huber K.J."/>
            <person name="Neumann-Schaal M."/>
            <person name="Geppert A."/>
            <person name="Luckner M."/>
            <person name="Wanner G."/>
            <person name="Overmann J."/>
        </authorList>
    </citation>
    <scope>NUCLEOTIDE SEQUENCE [LARGE SCALE GENOMIC DNA]</scope>
    <source>
        <strain evidence="6 7">0125_3</strain>
    </source>
</reference>
<feature type="domain" description="BAAT/Acyl-CoA thioester hydrolase C-terminal" evidence="5">
    <location>
        <begin position="238"/>
        <end position="453"/>
    </location>
</feature>